<dbReference type="PANTHER" id="PTHR45832:SF22">
    <property type="entry name" value="SERINE_THREONINE-PROTEIN KINASE SAMKA-RELATED"/>
    <property type="match status" value="1"/>
</dbReference>
<keyword evidence="7" id="KW-0418">Kinase</keyword>
<reference evidence="7 8" key="1">
    <citation type="submission" date="2020-02" db="EMBL/GenBank/DDBJ databases">
        <authorList>
            <person name="Li X.-J."/>
            <person name="Feng X.-M."/>
        </authorList>
    </citation>
    <scope>NUCLEOTIDE SEQUENCE [LARGE SCALE GENOMIC DNA]</scope>
    <source>
        <strain evidence="7 8">CGMCC 4.7225</strain>
    </source>
</reference>
<dbReference type="PANTHER" id="PTHR45832">
    <property type="entry name" value="SERINE/THREONINE-PROTEIN KINASE SAMKA-RELATED-RELATED"/>
    <property type="match status" value="1"/>
</dbReference>
<comment type="similarity">
    <text evidence="1">Belongs to the protein kinase superfamily. STE Ser/Thr protein kinase family. STE20 subfamily.</text>
</comment>
<organism evidence="7 8">
    <name type="scientific">Phytoactinopolyspora alkaliphila</name>
    <dbReference type="NCBI Taxonomy" id="1783498"/>
    <lineage>
        <taxon>Bacteria</taxon>
        <taxon>Bacillati</taxon>
        <taxon>Actinomycetota</taxon>
        <taxon>Actinomycetes</taxon>
        <taxon>Jiangellales</taxon>
        <taxon>Jiangellaceae</taxon>
        <taxon>Phytoactinopolyspora</taxon>
    </lineage>
</organism>
<dbReference type="SUPFAM" id="SSF56112">
    <property type="entry name" value="Protein kinase-like (PK-like)"/>
    <property type="match status" value="1"/>
</dbReference>
<keyword evidence="5" id="KW-1133">Transmembrane helix</keyword>
<keyword evidence="2" id="KW-0547">Nucleotide-binding</keyword>
<feature type="region of interest" description="Disordered" evidence="4">
    <location>
        <begin position="420"/>
        <end position="453"/>
    </location>
</feature>
<comment type="caution">
    <text evidence="7">The sequence shown here is derived from an EMBL/GenBank/DDBJ whole genome shotgun (WGS) entry which is preliminary data.</text>
</comment>
<feature type="transmembrane region" description="Helical" evidence="5">
    <location>
        <begin position="392"/>
        <end position="412"/>
    </location>
</feature>
<feature type="compositionally biased region" description="Polar residues" evidence="4">
    <location>
        <begin position="299"/>
        <end position="309"/>
    </location>
</feature>
<dbReference type="GO" id="GO:0004672">
    <property type="term" value="F:protein kinase activity"/>
    <property type="evidence" value="ECO:0007669"/>
    <property type="project" value="InterPro"/>
</dbReference>
<feature type="region of interest" description="Disordered" evidence="4">
    <location>
        <begin position="278"/>
        <end position="386"/>
    </location>
</feature>
<feature type="compositionally biased region" description="Pro residues" evidence="4">
    <location>
        <begin position="222"/>
        <end position="255"/>
    </location>
</feature>
<dbReference type="AlphaFoldDB" id="A0A6N9YNZ1"/>
<dbReference type="InterPro" id="IPR011009">
    <property type="entry name" value="Kinase-like_dom_sf"/>
</dbReference>
<dbReference type="InterPro" id="IPR051931">
    <property type="entry name" value="PAK3-like"/>
</dbReference>
<dbReference type="Pfam" id="PF00069">
    <property type="entry name" value="Pkinase"/>
    <property type="match status" value="1"/>
</dbReference>
<keyword evidence="5" id="KW-0472">Membrane</keyword>
<evidence type="ECO:0000313" key="7">
    <source>
        <dbReference type="EMBL" id="NED96650.1"/>
    </source>
</evidence>
<dbReference type="PROSITE" id="PS50011">
    <property type="entry name" value="PROTEIN_KINASE_DOM"/>
    <property type="match status" value="1"/>
</dbReference>
<dbReference type="Proteomes" id="UP000469185">
    <property type="component" value="Unassembled WGS sequence"/>
</dbReference>
<sequence>MRGDVQAVRDGLSSATLVMRALNHPHVVPFLDVVESPQGPVLILGAAEGGSLADVLAARRTLTPGEMVTACAPIAEGLAEIHQHGIVHGAITPDEILFARDGRPMLAGVGLASIGARSYLHGPTVAPEVASGGSLGAPADVYSIAAMGIVALTGPVSADQLFAASAERLLATGMAPAAQAVITRAIGRNAGRRPDAATLVNALYAIADPEPVELVVPDEAPTTPPPLTFVDPAPRPDPGPYTGPMPVANQPPEPENPFGEENQPADELDDVTAYMRQVQAPASGRRARRKASVPAETGETATASSSPAQQRPAEEPSAAETTGGGGRRARDRRERRSDPGDDAPRSRGRAAPEGGAAAATARTDRPAKKPGQEKEPARSRGRRPSRGDLTKVASVLVVLLLAAGAVIIFMQLSGNDDELPEAGLGTPDSVDQADADLCGGPRPAPEEEPPEVSDWTQEVQRLYTLRAQAFEEVDAELLCQVYAPTSEGLARDVELLQQYADARVRTQNLSFEVIDAELLEQNGGTVVLEISDRLPPYQLIDEGGDVVREVEGTEQTWAAELVPVADVGSQAPTWRFS</sequence>
<evidence type="ECO:0000259" key="6">
    <source>
        <dbReference type="PROSITE" id="PS50011"/>
    </source>
</evidence>
<dbReference type="InterPro" id="IPR000719">
    <property type="entry name" value="Prot_kinase_dom"/>
</dbReference>
<evidence type="ECO:0000256" key="2">
    <source>
        <dbReference type="ARBA" id="ARBA00022741"/>
    </source>
</evidence>
<keyword evidence="8" id="KW-1185">Reference proteome</keyword>
<dbReference type="EMBL" id="JAAGOB010000007">
    <property type="protein sequence ID" value="NED96650.1"/>
    <property type="molecule type" value="Genomic_DNA"/>
</dbReference>
<evidence type="ECO:0000256" key="3">
    <source>
        <dbReference type="ARBA" id="ARBA00022840"/>
    </source>
</evidence>
<feature type="compositionally biased region" description="Basic and acidic residues" evidence="4">
    <location>
        <begin position="331"/>
        <end position="345"/>
    </location>
</feature>
<keyword evidence="5" id="KW-0812">Transmembrane</keyword>
<dbReference type="Gene3D" id="1.10.510.10">
    <property type="entry name" value="Transferase(Phosphotransferase) domain 1"/>
    <property type="match status" value="1"/>
</dbReference>
<evidence type="ECO:0000313" key="8">
    <source>
        <dbReference type="Proteomes" id="UP000469185"/>
    </source>
</evidence>
<feature type="compositionally biased region" description="Low complexity" evidence="4">
    <location>
        <begin position="349"/>
        <end position="361"/>
    </location>
</feature>
<gene>
    <name evidence="7" type="ORF">G1H11_15175</name>
</gene>
<accession>A0A6N9YNZ1</accession>
<feature type="compositionally biased region" description="Basic and acidic residues" evidence="4">
    <location>
        <begin position="362"/>
        <end position="378"/>
    </location>
</feature>
<keyword evidence="3" id="KW-0067">ATP-binding</keyword>
<name>A0A6N9YNZ1_9ACTN</name>
<evidence type="ECO:0000256" key="4">
    <source>
        <dbReference type="SAM" id="MobiDB-lite"/>
    </source>
</evidence>
<evidence type="ECO:0000256" key="1">
    <source>
        <dbReference type="ARBA" id="ARBA00008874"/>
    </source>
</evidence>
<feature type="region of interest" description="Disordered" evidence="4">
    <location>
        <begin position="216"/>
        <end position="264"/>
    </location>
</feature>
<keyword evidence="7" id="KW-0808">Transferase</keyword>
<dbReference type="GO" id="GO:0005524">
    <property type="term" value="F:ATP binding"/>
    <property type="evidence" value="ECO:0007669"/>
    <property type="project" value="UniProtKB-KW"/>
</dbReference>
<feature type="domain" description="Protein kinase" evidence="6">
    <location>
        <begin position="1"/>
        <end position="205"/>
    </location>
</feature>
<evidence type="ECO:0000256" key="5">
    <source>
        <dbReference type="SAM" id="Phobius"/>
    </source>
</evidence>
<proteinExistence type="inferred from homology"/>
<protein>
    <submittedName>
        <fullName evidence="7">Protein kinase</fullName>
    </submittedName>
</protein>